<evidence type="ECO:0000313" key="2">
    <source>
        <dbReference type="EMBL" id="KAK7051529.1"/>
    </source>
</evidence>
<feature type="region of interest" description="Disordered" evidence="1">
    <location>
        <begin position="119"/>
        <end position="188"/>
    </location>
</feature>
<feature type="compositionally biased region" description="Polar residues" evidence="1">
    <location>
        <begin position="126"/>
        <end position="151"/>
    </location>
</feature>
<gene>
    <name evidence="2" type="ORF">VNI00_004504</name>
</gene>
<sequence length="306" mass="32280">MTLLANKPEVASNALHDFPPPSMASFFACCFRRKPIRRVIVDEESRLIPDPPQVSTSETLPSFNVYGGTGLDKERLGGIVQAKQGKMVNVSAFVPFNLHTSASSSHSPARAPSTARYAFPAPVSPLTPTHSDVQAQGESPAMSRNGSSLERNQPPPGWDSNMRRTSLAPSESETSLHQPSRGPVLMRSGSFHRQPVLGLRLVSGSGNSGSMARRGRARVKGVSGGLGLTFTAGRSASGSASEDNGGSREHEDTGAPVPPVPPAPTSSSTNAQPSSEATVLHPPKLVTTTQPFTLRDIGNITIGWDD</sequence>
<dbReference type="Proteomes" id="UP001383192">
    <property type="component" value="Unassembled WGS sequence"/>
</dbReference>
<evidence type="ECO:0000313" key="3">
    <source>
        <dbReference type="Proteomes" id="UP001383192"/>
    </source>
</evidence>
<accession>A0AAW0DI38</accession>
<feature type="compositionally biased region" description="Low complexity" evidence="1">
    <location>
        <begin position="265"/>
        <end position="275"/>
    </location>
</feature>
<dbReference type="EMBL" id="JAYKXP010000012">
    <property type="protein sequence ID" value="KAK7051529.1"/>
    <property type="molecule type" value="Genomic_DNA"/>
</dbReference>
<evidence type="ECO:0000256" key="1">
    <source>
        <dbReference type="SAM" id="MobiDB-lite"/>
    </source>
</evidence>
<feature type="compositionally biased region" description="Polar residues" evidence="1">
    <location>
        <begin position="163"/>
        <end position="178"/>
    </location>
</feature>
<dbReference type="AlphaFoldDB" id="A0AAW0DI38"/>
<organism evidence="2 3">
    <name type="scientific">Paramarasmius palmivorus</name>
    <dbReference type="NCBI Taxonomy" id="297713"/>
    <lineage>
        <taxon>Eukaryota</taxon>
        <taxon>Fungi</taxon>
        <taxon>Dikarya</taxon>
        <taxon>Basidiomycota</taxon>
        <taxon>Agaricomycotina</taxon>
        <taxon>Agaricomycetes</taxon>
        <taxon>Agaricomycetidae</taxon>
        <taxon>Agaricales</taxon>
        <taxon>Marasmiineae</taxon>
        <taxon>Marasmiaceae</taxon>
        <taxon>Paramarasmius</taxon>
    </lineage>
</organism>
<comment type="caution">
    <text evidence="2">The sequence shown here is derived from an EMBL/GenBank/DDBJ whole genome shotgun (WGS) entry which is preliminary data.</text>
</comment>
<feature type="compositionally biased region" description="Polar residues" evidence="1">
    <location>
        <begin position="232"/>
        <end position="244"/>
    </location>
</feature>
<feature type="region of interest" description="Disordered" evidence="1">
    <location>
        <begin position="202"/>
        <end position="285"/>
    </location>
</feature>
<proteinExistence type="predicted"/>
<keyword evidence="3" id="KW-1185">Reference proteome</keyword>
<name>A0AAW0DI38_9AGAR</name>
<protein>
    <submittedName>
        <fullName evidence="2">Uncharacterized protein</fullName>
    </submittedName>
</protein>
<dbReference type="PROSITE" id="PS51257">
    <property type="entry name" value="PROKAR_LIPOPROTEIN"/>
    <property type="match status" value="1"/>
</dbReference>
<reference evidence="2 3" key="1">
    <citation type="submission" date="2024-01" db="EMBL/GenBank/DDBJ databases">
        <title>A draft genome for a cacao thread blight-causing isolate of Paramarasmius palmivorus.</title>
        <authorList>
            <person name="Baruah I.K."/>
            <person name="Bukari Y."/>
            <person name="Amoako-Attah I."/>
            <person name="Meinhardt L.W."/>
            <person name="Bailey B.A."/>
            <person name="Cohen S.P."/>
        </authorList>
    </citation>
    <scope>NUCLEOTIDE SEQUENCE [LARGE SCALE GENOMIC DNA]</scope>
    <source>
        <strain evidence="2 3">GH-12</strain>
    </source>
</reference>